<evidence type="ECO:0000313" key="2">
    <source>
        <dbReference type="Proteomes" id="UP000001817"/>
    </source>
</evidence>
<dbReference type="Proteomes" id="UP000001817">
    <property type="component" value="Chromosome 1"/>
</dbReference>
<reference evidence="1 2" key="1">
    <citation type="journal article" date="2006" name="Proc. Natl. Acad. Sci. U.S.A.">
        <title>Burkholderia xenovorans LB400 harbors a multi-replicon, 9.73-Mbp genome shaped for versatility.</title>
        <authorList>
            <person name="Chain P.S."/>
            <person name="Denef V.J."/>
            <person name="Konstantinidis K.T."/>
            <person name="Vergez L.M."/>
            <person name="Agullo L."/>
            <person name="Reyes V.L."/>
            <person name="Hauser L."/>
            <person name="Cordova M."/>
            <person name="Gomez L."/>
            <person name="Gonzalez M."/>
            <person name="Land M."/>
            <person name="Lao V."/>
            <person name="Larimer F."/>
            <person name="LiPuma J.J."/>
            <person name="Mahenthiralingam E."/>
            <person name="Malfatti S.A."/>
            <person name="Marx C.J."/>
            <person name="Parnell J.J."/>
            <person name="Ramette A."/>
            <person name="Richardson P."/>
            <person name="Seeger M."/>
            <person name="Smith D."/>
            <person name="Spilker T."/>
            <person name="Sul W.J."/>
            <person name="Tsoi T.V."/>
            <person name="Ulrich L.E."/>
            <person name="Zhulin I.B."/>
            <person name="Tiedje J.M."/>
        </authorList>
    </citation>
    <scope>NUCLEOTIDE SEQUENCE [LARGE SCALE GENOMIC DNA]</scope>
    <source>
        <strain evidence="1 2">LB400</strain>
    </source>
</reference>
<dbReference type="AlphaFoldDB" id="Q13VU5"/>
<protein>
    <submittedName>
        <fullName evidence="1">Uncharacterized protein</fullName>
    </submittedName>
</protein>
<dbReference type="EMBL" id="CP000270">
    <property type="protein sequence ID" value="ABE31794.1"/>
    <property type="molecule type" value="Genomic_DNA"/>
</dbReference>
<keyword evidence="2" id="KW-1185">Reference proteome</keyword>
<accession>Q13VU5</accession>
<evidence type="ECO:0000313" key="1">
    <source>
        <dbReference type="EMBL" id="ABE31794.1"/>
    </source>
</evidence>
<dbReference type="STRING" id="266265.Bxe_A1154"/>
<gene>
    <name evidence="1" type="ORF">Bxe_A1154</name>
</gene>
<organism evidence="1 2">
    <name type="scientific">Paraburkholderia xenovorans (strain LB400)</name>
    <dbReference type="NCBI Taxonomy" id="266265"/>
    <lineage>
        <taxon>Bacteria</taxon>
        <taxon>Pseudomonadati</taxon>
        <taxon>Pseudomonadota</taxon>
        <taxon>Betaproteobacteria</taxon>
        <taxon>Burkholderiales</taxon>
        <taxon>Burkholderiaceae</taxon>
        <taxon>Paraburkholderia</taxon>
    </lineage>
</organism>
<name>Q13VU5_PARXL</name>
<dbReference type="KEGG" id="bxe:Bxe_A1154"/>
<sequence>MPCNYSGHQLAPCSGRLMASRQGKPRCADAARSDAGHQKARRGDGVQRCADSLEKFCYYAYANFRRCVPPLRWSASRPPPFVWPARLARVNASARACASAAFGDHNATTNQSAARRYGGHGLIHASHLLGVF</sequence>
<proteinExistence type="predicted"/>